<feature type="domain" description="Nudix hydrolase" evidence="1">
    <location>
        <begin position="1"/>
        <end position="87"/>
    </location>
</feature>
<evidence type="ECO:0000259" key="1">
    <source>
        <dbReference type="Pfam" id="PF00293"/>
    </source>
</evidence>
<name>A0A1C5GUZ5_9ACTN</name>
<dbReference type="AlphaFoldDB" id="A0A1C5GUZ5"/>
<evidence type="ECO:0000313" key="2">
    <source>
        <dbReference type="EMBL" id="SCG37417.1"/>
    </source>
</evidence>
<dbReference type="InterPro" id="IPR000086">
    <property type="entry name" value="NUDIX_hydrolase_dom"/>
</dbReference>
<keyword evidence="3" id="KW-1185">Reference proteome</keyword>
<dbReference type="SUPFAM" id="SSF55811">
    <property type="entry name" value="Nudix"/>
    <property type="match status" value="1"/>
</dbReference>
<dbReference type="STRING" id="745366.GA0070213_101575"/>
<dbReference type="InterPro" id="IPR015797">
    <property type="entry name" value="NUDIX_hydrolase-like_dom_sf"/>
</dbReference>
<evidence type="ECO:0000313" key="3">
    <source>
        <dbReference type="Proteomes" id="UP000199360"/>
    </source>
</evidence>
<dbReference type="Proteomes" id="UP000199360">
    <property type="component" value="Unassembled WGS sequence"/>
</dbReference>
<dbReference type="EMBL" id="FMDM01000001">
    <property type="protein sequence ID" value="SCG37417.1"/>
    <property type="molecule type" value="Genomic_DNA"/>
</dbReference>
<proteinExistence type="predicted"/>
<protein>
    <submittedName>
        <fullName evidence="2">NUDIX domain-containing protein</fullName>
    </submittedName>
</protein>
<organism evidence="2 3">
    <name type="scientific">Micromonospora humi</name>
    <dbReference type="NCBI Taxonomy" id="745366"/>
    <lineage>
        <taxon>Bacteria</taxon>
        <taxon>Bacillati</taxon>
        <taxon>Actinomycetota</taxon>
        <taxon>Actinomycetes</taxon>
        <taxon>Micromonosporales</taxon>
        <taxon>Micromonosporaceae</taxon>
        <taxon>Micromonospora</taxon>
    </lineage>
</organism>
<accession>A0A1C5GUZ5</accession>
<dbReference type="Pfam" id="PF00293">
    <property type="entry name" value="NUDIX"/>
    <property type="match status" value="1"/>
</dbReference>
<reference evidence="3" key="1">
    <citation type="submission" date="2016-06" db="EMBL/GenBank/DDBJ databases">
        <authorList>
            <person name="Varghese N."/>
            <person name="Submissions Spin"/>
        </authorList>
    </citation>
    <scope>NUCLEOTIDE SEQUENCE [LARGE SCALE GENOMIC DNA]</scope>
    <source>
        <strain evidence="3">DSM 45647</strain>
    </source>
</reference>
<dbReference type="Gene3D" id="3.90.79.10">
    <property type="entry name" value="Nucleoside Triphosphate Pyrophosphohydrolase"/>
    <property type="match status" value="1"/>
</dbReference>
<sequence length="118" mass="13403">MEAGESLPAAAARELREEIGLAVDPRRLGRPVAYRVETGDRGGMSGIFRDDFFLHRLDRHRVDVDRMEPHERDTHAGHRWWTLDDLASTSDVVYPVGLFTLLADILADRLPPYPSRLP</sequence>
<gene>
    <name evidence="2" type="ORF">GA0070213_101575</name>
</gene>